<keyword evidence="1" id="KW-1133">Transmembrane helix</keyword>
<evidence type="ECO:0000313" key="2">
    <source>
        <dbReference type="EMBL" id="MBD1365252.1"/>
    </source>
</evidence>
<feature type="transmembrane region" description="Helical" evidence="1">
    <location>
        <begin position="75"/>
        <end position="101"/>
    </location>
</feature>
<name>A0ABR7WVH5_9SPHI</name>
<comment type="caution">
    <text evidence="2">The sequence shown here is derived from an EMBL/GenBank/DDBJ whole genome shotgun (WGS) entry which is preliminary data.</text>
</comment>
<organism evidence="2 3">
    <name type="scientific">Mucilaginibacter pankratovii</name>
    <dbReference type="NCBI Taxonomy" id="2772110"/>
    <lineage>
        <taxon>Bacteria</taxon>
        <taxon>Pseudomonadati</taxon>
        <taxon>Bacteroidota</taxon>
        <taxon>Sphingobacteriia</taxon>
        <taxon>Sphingobacteriales</taxon>
        <taxon>Sphingobacteriaceae</taxon>
        <taxon>Mucilaginibacter</taxon>
    </lineage>
</organism>
<keyword evidence="1" id="KW-0812">Transmembrane</keyword>
<reference evidence="2 3" key="1">
    <citation type="submission" date="2020-09" db="EMBL/GenBank/DDBJ databases">
        <title>Novel species of Mucilaginibacter isolated from a glacier on the Tibetan Plateau.</title>
        <authorList>
            <person name="Liu Q."/>
            <person name="Xin Y.-H."/>
        </authorList>
    </citation>
    <scope>NUCLEOTIDE SEQUENCE [LARGE SCALE GENOMIC DNA]</scope>
    <source>
        <strain evidence="2 3">ZT4R22</strain>
    </source>
</reference>
<dbReference type="RefSeq" id="WP_191189907.1">
    <property type="nucleotide sequence ID" value="NZ_JACWMY010000007.1"/>
</dbReference>
<feature type="transmembrane region" description="Helical" evidence="1">
    <location>
        <begin position="38"/>
        <end position="55"/>
    </location>
</feature>
<evidence type="ECO:0000256" key="1">
    <source>
        <dbReference type="SAM" id="Phobius"/>
    </source>
</evidence>
<dbReference type="Proteomes" id="UP000606600">
    <property type="component" value="Unassembled WGS sequence"/>
</dbReference>
<keyword evidence="3" id="KW-1185">Reference proteome</keyword>
<keyword evidence="1" id="KW-0472">Membrane</keyword>
<evidence type="ECO:0000313" key="3">
    <source>
        <dbReference type="Proteomes" id="UP000606600"/>
    </source>
</evidence>
<feature type="transmembrane region" description="Helical" evidence="1">
    <location>
        <begin position="12"/>
        <end position="31"/>
    </location>
</feature>
<accession>A0ABR7WVH5</accession>
<sequence length="132" mass="14783">MFKPSTLKTVSYIALVCCSLGVLFAILIAVIEPAFRSYISILSWSLLVYSSWLATKLSGYELYEEDLKSLGYYVYGILILFVLYLVVNLSLGILPAIFLAVKLHNQKTGFDSWMKEKEEVPSPISSEDTGNI</sequence>
<proteinExistence type="predicted"/>
<dbReference type="EMBL" id="JACWMY010000007">
    <property type="protein sequence ID" value="MBD1365252.1"/>
    <property type="molecule type" value="Genomic_DNA"/>
</dbReference>
<protein>
    <submittedName>
        <fullName evidence="2">Uncharacterized protein</fullName>
    </submittedName>
</protein>
<gene>
    <name evidence="2" type="ORF">IDJ77_15660</name>
</gene>